<dbReference type="GO" id="GO:0005737">
    <property type="term" value="C:cytoplasm"/>
    <property type="evidence" value="ECO:0007669"/>
    <property type="project" value="TreeGrafter"/>
</dbReference>
<dbReference type="GO" id="GO:0000054">
    <property type="term" value="P:ribosomal subunit export from nucleus"/>
    <property type="evidence" value="ECO:0007669"/>
    <property type="project" value="TreeGrafter"/>
</dbReference>
<dbReference type="InterPro" id="IPR002041">
    <property type="entry name" value="Ran_GTPase"/>
</dbReference>
<evidence type="ECO:0000256" key="2">
    <source>
        <dbReference type="ARBA" id="ARBA00023134"/>
    </source>
</evidence>
<name>A0A485MF59_LYNPA</name>
<proteinExistence type="predicted"/>
<evidence type="ECO:0000313" key="3">
    <source>
        <dbReference type="EMBL" id="VFV19470.1"/>
    </source>
</evidence>
<dbReference type="AlphaFoldDB" id="A0A485MF59"/>
<keyword evidence="4" id="KW-1185">Reference proteome</keyword>
<dbReference type="GO" id="GO:0006606">
    <property type="term" value="P:protein import into nucleus"/>
    <property type="evidence" value="ECO:0007669"/>
    <property type="project" value="TreeGrafter"/>
</dbReference>
<sequence>NYNFEQPFLWLARRLIGDPNLVFALTQPEAVMDPVLAAQYAHDLEVVQTTALPGKDDNL</sequence>
<dbReference type="GO" id="GO:0005525">
    <property type="term" value="F:GTP binding"/>
    <property type="evidence" value="ECO:0007669"/>
    <property type="project" value="UniProtKB-KW"/>
</dbReference>
<evidence type="ECO:0000313" key="4">
    <source>
        <dbReference type="Proteomes" id="UP000386466"/>
    </source>
</evidence>
<dbReference type="EMBL" id="CAAGRJ010001512">
    <property type="protein sequence ID" value="VFV19470.1"/>
    <property type="molecule type" value="Genomic_DNA"/>
</dbReference>
<dbReference type="GO" id="GO:0005634">
    <property type="term" value="C:nucleus"/>
    <property type="evidence" value="ECO:0007669"/>
    <property type="project" value="TreeGrafter"/>
</dbReference>
<gene>
    <name evidence="3" type="ORF">LYPA_23C000949</name>
</gene>
<feature type="non-terminal residue" evidence="3">
    <location>
        <position position="1"/>
    </location>
</feature>
<keyword evidence="2" id="KW-0342">GTP-binding</keyword>
<evidence type="ECO:0000256" key="1">
    <source>
        <dbReference type="ARBA" id="ARBA00022741"/>
    </source>
</evidence>
<dbReference type="GO" id="GO:0003924">
    <property type="term" value="F:GTPase activity"/>
    <property type="evidence" value="ECO:0007669"/>
    <property type="project" value="InterPro"/>
</dbReference>
<reference evidence="3 4" key="1">
    <citation type="submission" date="2019-01" db="EMBL/GenBank/DDBJ databases">
        <authorList>
            <person name="Alioto T."/>
            <person name="Alioto T."/>
        </authorList>
    </citation>
    <scope>NUCLEOTIDE SEQUENCE [LARGE SCALE GENOMIC DNA]</scope>
</reference>
<dbReference type="PANTHER" id="PTHR24071:SF0">
    <property type="entry name" value="GTP-BINDING NUCLEAR PROTEIN RAN"/>
    <property type="match status" value="1"/>
</dbReference>
<keyword evidence="1" id="KW-0547">Nucleotide-binding</keyword>
<dbReference type="Proteomes" id="UP000386466">
    <property type="component" value="Unassembled WGS sequence"/>
</dbReference>
<organism evidence="3 4">
    <name type="scientific">Lynx pardinus</name>
    <name type="common">Iberian lynx</name>
    <name type="synonym">Felis pardina</name>
    <dbReference type="NCBI Taxonomy" id="191816"/>
    <lineage>
        <taxon>Eukaryota</taxon>
        <taxon>Metazoa</taxon>
        <taxon>Chordata</taxon>
        <taxon>Craniata</taxon>
        <taxon>Vertebrata</taxon>
        <taxon>Euteleostomi</taxon>
        <taxon>Mammalia</taxon>
        <taxon>Eutheria</taxon>
        <taxon>Laurasiatheria</taxon>
        <taxon>Carnivora</taxon>
        <taxon>Feliformia</taxon>
        <taxon>Felidae</taxon>
        <taxon>Felinae</taxon>
        <taxon>Lynx</taxon>
    </lineage>
</organism>
<protein>
    <submittedName>
        <fullName evidence="3">Gtp-binding nuclear protein ran isoform 2</fullName>
    </submittedName>
</protein>
<dbReference type="PANTHER" id="PTHR24071">
    <property type="entry name" value="RAN GTPASE"/>
    <property type="match status" value="1"/>
</dbReference>
<accession>A0A485MF59</accession>